<evidence type="ECO:0000256" key="4">
    <source>
        <dbReference type="PROSITE-ProRule" id="PRU00134"/>
    </source>
</evidence>
<protein>
    <recommendedName>
        <fullName evidence="6">MYND-type domain-containing protein</fullName>
    </recommendedName>
</protein>
<dbReference type="EMBL" id="MCGO01000015">
    <property type="protein sequence ID" value="ORY46885.1"/>
    <property type="molecule type" value="Genomic_DNA"/>
</dbReference>
<dbReference type="PROSITE" id="PS50865">
    <property type="entry name" value="ZF_MYND_2"/>
    <property type="match status" value="1"/>
</dbReference>
<evidence type="ECO:0000313" key="8">
    <source>
        <dbReference type="Proteomes" id="UP000193642"/>
    </source>
</evidence>
<feature type="region of interest" description="Disordered" evidence="5">
    <location>
        <begin position="1"/>
        <end position="36"/>
    </location>
</feature>
<keyword evidence="8" id="KW-1185">Reference proteome</keyword>
<dbReference type="InterPro" id="IPR002893">
    <property type="entry name" value="Znf_MYND"/>
</dbReference>
<dbReference type="SUPFAM" id="SSF144232">
    <property type="entry name" value="HIT/MYND zinc finger-like"/>
    <property type="match status" value="1"/>
</dbReference>
<feature type="compositionally biased region" description="Polar residues" evidence="5">
    <location>
        <begin position="24"/>
        <end position="35"/>
    </location>
</feature>
<dbReference type="PROSITE" id="PS01360">
    <property type="entry name" value="ZF_MYND_1"/>
    <property type="match status" value="1"/>
</dbReference>
<name>A0A1Y2CKM6_9FUNG</name>
<feature type="compositionally biased region" description="Basic and acidic residues" evidence="5">
    <location>
        <begin position="1"/>
        <end position="10"/>
    </location>
</feature>
<evidence type="ECO:0000259" key="6">
    <source>
        <dbReference type="PROSITE" id="PS50865"/>
    </source>
</evidence>
<gene>
    <name evidence="7" type="ORF">BCR33DRAFT_715296</name>
</gene>
<evidence type="ECO:0000256" key="3">
    <source>
        <dbReference type="ARBA" id="ARBA00022833"/>
    </source>
</evidence>
<dbReference type="AlphaFoldDB" id="A0A1Y2CKM6"/>
<dbReference type="Gene3D" id="6.10.140.2220">
    <property type="match status" value="1"/>
</dbReference>
<feature type="domain" description="MYND-type" evidence="6">
    <location>
        <begin position="201"/>
        <end position="244"/>
    </location>
</feature>
<sequence length="319" mass="34482">MSATDSDKVSDLPVAGSDGVAPTPSATESAQSTPAPTVPIGLVLGTGFKQYMQKAFWIGLTPSQEVVNQFKEAHLKAATESGIDSEIALAQQSVFDALESGTVCICLRTLPFEVIVGGGNVEPPFPLPIKNKEHKKKMGQLISFFLNSPEICDVFLFLSATKECVVFQNTLNADPEKLKTAGRIIIQKPSPEEQSTSLTVCFWCGASPLSKDVTLTKCEQCQCVCYCSEICQASDWEAEHHRECTRKEKGVHETAAFGLPSLPASDLSITRIATETSKVQRGTVQVLEGSDKMVDVTVTMCFSRTPGATIRVPMGWEVE</sequence>
<dbReference type="Proteomes" id="UP000193642">
    <property type="component" value="Unassembled WGS sequence"/>
</dbReference>
<accession>A0A1Y2CKM6</accession>
<reference evidence="7 8" key="1">
    <citation type="submission" date="2016-07" db="EMBL/GenBank/DDBJ databases">
        <title>Pervasive Adenine N6-methylation of Active Genes in Fungi.</title>
        <authorList>
            <consortium name="DOE Joint Genome Institute"/>
            <person name="Mondo S.J."/>
            <person name="Dannebaum R.O."/>
            <person name="Kuo R.C."/>
            <person name="Labutti K."/>
            <person name="Haridas S."/>
            <person name="Kuo A."/>
            <person name="Salamov A."/>
            <person name="Ahrendt S.R."/>
            <person name="Lipzen A."/>
            <person name="Sullivan W."/>
            <person name="Andreopoulos W.B."/>
            <person name="Clum A."/>
            <person name="Lindquist E."/>
            <person name="Daum C."/>
            <person name="Ramamoorthy G.K."/>
            <person name="Gryganskyi A."/>
            <person name="Culley D."/>
            <person name="Magnuson J.K."/>
            <person name="James T.Y."/>
            <person name="O'Malley M.A."/>
            <person name="Stajich J.E."/>
            <person name="Spatafora J.W."/>
            <person name="Visel A."/>
            <person name="Grigoriev I.V."/>
        </authorList>
    </citation>
    <scope>NUCLEOTIDE SEQUENCE [LARGE SCALE GENOMIC DNA]</scope>
    <source>
        <strain evidence="7 8">JEL800</strain>
    </source>
</reference>
<evidence type="ECO:0000256" key="5">
    <source>
        <dbReference type="SAM" id="MobiDB-lite"/>
    </source>
</evidence>
<dbReference type="Pfam" id="PF01753">
    <property type="entry name" value="zf-MYND"/>
    <property type="match status" value="1"/>
</dbReference>
<proteinExistence type="predicted"/>
<comment type="caution">
    <text evidence="7">The sequence shown here is derived from an EMBL/GenBank/DDBJ whole genome shotgun (WGS) entry which is preliminary data.</text>
</comment>
<organism evidence="7 8">
    <name type="scientific">Rhizoclosmatium globosum</name>
    <dbReference type="NCBI Taxonomy" id="329046"/>
    <lineage>
        <taxon>Eukaryota</taxon>
        <taxon>Fungi</taxon>
        <taxon>Fungi incertae sedis</taxon>
        <taxon>Chytridiomycota</taxon>
        <taxon>Chytridiomycota incertae sedis</taxon>
        <taxon>Chytridiomycetes</taxon>
        <taxon>Chytridiales</taxon>
        <taxon>Chytriomycetaceae</taxon>
        <taxon>Rhizoclosmatium</taxon>
    </lineage>
</organism>
<dbReference type="GO" id="GO:0008270">
    <property type="term" value="F:zinc ion binding"/>
    <property type="evidence" value="ECO:0007669"/>
    <property type="project" value="UniProtKB-KW"/>
</dbReference>
<evidence type="ECO:0000313" key="7">
    <source>
        <dbReference type="EMBL" id="ORY46885.1"/>
    </source>
</evidence>
<dbReference type="OrthoDB" id="2144390at2759"/>
<evidence type="ECO:0000256" key="2">
    <source>
        <dbReference type="ARBA" id="ARBA00022771"/>
    </source>
</evidence>
<keyword evidence="1" id="KW-0479">Metal-binding</keyword>
<evidence type="ECO:0000256" key="1">
    <source>
        <dbReference type="ARBA" id="ARBA00022723"/>
    </source>
</evidence>
<keyword evidence="2 4" id="KW-0863">Zinc-finger</keyword>
<keyword evidence="3" id="KW-0862">Zinc</keyword>